<dbReference type="InterPro" id="IPR023214">
    <property type="entry name" value="HAD_sf"/>
</dbReference>
<dbReference type="AlphaFoldDB" id="A0A2V0PB22"/>
<comment type="caution">
    <text evidence="1">The sequence shown here is derived from an EMBL/GenBank/DDBJ whole genome shotgun (WGS) entry which is preliminary data.</text>
</comment>
<protein>
    <recommendedName>
        <fullName evidence="3">Haloacid dehalogenase</fullName>
    </recommendedName>
</protein>
<evidence type="ECO:0000313" key="2">
    <source>
        <dbReference type="Proteomes" id="UP000247498"/>
    </source>
</evidence>
<dbReference type="InParanoid" id="A0A2V0PB22"/>
<dbReference type="EMBL" id="BDRX01000050">
    <property type="protein sequence ID" value="GBF94295.1"/>
    <property type="molecule type" value="Genomic_DNA"/>
</dbReference>
<dbReference type="OrthoDB" id="40579at2759"/>
<organism evidence="1 2">
    <name type="scientific">Raphidocelis subcapitata</name>
    <dbReference type="NCBI Taxonomy" id="307507"/>
    <lineage>
        <taxon>Eukaryota</taxon>
        <taxon>Viridiplantae</taxon>
        <taxon>Chlorophyta</taxon>
        <taxon>core chlorophytes</taxon>
        <taxon>Chlorophyceae</taxon>
        <taxon>CS clade</taxon>
        <taxon>Sphaeropleales</taxon>
        <taxon>Selenastraceae</taxon>
        <taxon>Raphidocelis</taxon>
    </lineage>
</organism>
<evidence type="ECO:0008006" key="3">
    <source>
        <dbReference type="Google" id="ProtNLM"/>
    </source>
</evidence>
<proteinExistence type="predicted"/>
<dbReference type="InterPro" id="IPR023198">
    <property type="entry name" value="PGP-like_dom2"/>
</dbReference>
<dbReference type="SUPFAM" id="SSF56784">
    <property type="entry name" value="HAD-like"/>
    <property type="match status" value="1"/>
</dbReference>
<name>A0A2V0PB22_9CHLO</name>
<keyword evidence="2" id="KW-1185">Reference proteome</keyword>
<dbReference type="Gene3D" id="3.40.50.1000">
    <property type="entry name" value="HAD superfamily/HAD-like"/>
    <property type="match status" value="1"/>
</dbReference>
<dbReference type="Proteomes" id="UP000247498">
    <property type="component" value="Unassembled WGS sequence"/>
</dbReference>
<dbReference type="PANTHER" id="PTHR43885:SF1">
    <property type="entry name" value="SUPERFAMILY HYDROLASE, PUTATIVE (AFU_ORTHOLOGUE AFUA_4G13290)-RELATED"/>
    <property type="match status" value="1"/>
</dbReference>
<sequence length="260" mass="27561">MGSEGGRLVTLVTFDVDGTLIRSCGADANKLHKEAFVAGFRKVFNVDTNIDVIAHHGGTDPLIALKCLEHSGVPKEESMPKLKEFEAAMVEHFEAHRARAGLGLQLLPGVARLLSTLKARPDVETCLVTGNLEPIGWGKMAALGIDGLFSSPRFGGFGSDYCSGSTEEMWRDRAEFINIAARRAREALGGDIAIGRRWHVGDTPADVRAAVEAGAAALGVATGTCSAEQLEAARRGPDDEIRVLASLEDTEAVLAALGLE</sequence>
<dbReference type="SFLD" id="SFLDG01129">
    <property type="entry name" value="C1.5:_HAD__Beta-PGM__Phosphata"/>
    <property type="match status" value="1"/>
</dbReference>
<dbReference type="Gene3D" id="1.10.150.240">
    <property type="entry name" value="Putative phosphatase, domain 2"/>
    <property type="match status" value="1"/>
</dbReference>
<dbReference type="PANTHER" id="PTHR43885">
    <property type="entry name" value="HALOACID DEHALOGENASE-LIKE HYDROLASE"/>
    <property type="match status" value="1"/>
</dbReference>
<reference evidence="1 2" key="1">
    <citation type="journal article" date="2018" name="Sci. Rep.">
        <title>Raphidocelis subcapitata (=Pseudokirchneriella subcapitata) provides an insight into genome evolution and environmental adaptations in the Sphaeropleales.</title>
        <authorList>
            <person name="Suzuki S."/>
            <person name="Yamaguchi H."/>
            <person name="Nakajima N."/>
            <person name="Kawachi M."/>
        </authorList>
    </citation>
    <scope>NUCLEOTIDE SEQUENCE [LARGE SCALE GENOMIC DNA]</scope>
    <source>
        <strain evidence="1 2">NIES-35</strain>
    </source>
</reference>
<dbReference type="STRING" id="307507.A0A2V0PB22"/>
<gene>
    <name evidence="1" type="ORF">Rsub_06917</name>
</gene>
<dbReference type="Pfam" id="PF00702">
    <property type="entry name" value="Hydrolase"/>
    <property type="match status" value="1"/>
</dbReference>
<dbReference type="SFLD" id="SFLDS00003">
    <property type="entry name" value="Haloacid_Dehalogenase"/>
    <property type="match status" value="1"/>
</dbReference>
<accession>A0A2V0PB22</accession>
<evidence type="ECO:0000313" key="1">
    <source>
        <dbReference type="EMBL" id="GBF94295.1"/>
    </source>
</evidence>
<dbReference type="InterPro" id="IPR036412">
    <property type="entry name" value="HAD-like_sf"/>
</dbReference>